<protein>
    <submittedName>
        <fullName evidence="1">FxLD family lantipeptide</fullName>
    </submittedName>
</protein>
<dbReference type="Proteomes" id="UP000590511">
    <property type="component" value="Unassembled WGS sequence"/>
</dbReference>
<dbReference type="InterPro" id="IPR027575">
    <property type="entry name" value="LD_lanti_pre"/>
</dbReference>
<accession>A0A7W7HL98</accession>
<dbReference type="NCBIfam" id="TIGR04363">
    <property type="entry name" value="LD_lanti_pre"/>
    <property type="match status" value="1"/>
</dbReference>
<gene>
    <name evidence="1" type="ORF">BJ964_006783</name>
</gene>
<organism evidence="1 2">
    <name type="scientific">Actinoplanes lobatus</name>
    <dbReference type="NCBI Taxonomy" id="113568"/>
    <lineage>
        <taxon>Bacteria</taxon>
        <taxon>Bacillati</taxon>
        <taxon>Actinomycetota</taxon>
        <taxon>Actinomycetes</taxon>
        <taxon>Micromonosporales</taxon>
        <taxon>Micromonosporaceae</taxon>
        <taxon>Actinoplanes</taxon>
    </lineage>
</organism>
<proteinExistence type="predicted"/>
<dbReference type="AlphaFoldDB" id="A0A7W7HL98"/>
<evidence type="ECO:0000313" key="1">
    <source>
        <dbReference type="EMBL" id="MBB4752622.1"/>
    </source>
</evidence>
<reference evidence="1 2" key="1">
    <citation type="submission" date="2020-08" db="EMBL/GenBank/DDBJ databases">
        <title>Sequencing the genomes of 1000 actinobacteria strains.</title>
        <authorList>
            <person name="Klenk H.-P."/>
        </authorList>
    </citation>
    <scope>NUCLEOTIDE SEQUENCE [LARGE SCALE GENOMIC DNA]</scope>
    <source>
        <strain evidence="1 2">DSM 43150</strain>
    </source>
</reference>
<dbReference type="RefSeq" id="WP_188124432.1">
    <property type="nucleotide sequence ID" value="NZ_BOMP01000141.1"/>
</dbReference>
<name>A0A7W7HL98_9ACTN</name>
<dbReference type="EMBL" id="JACHNC010000001">
    <property type="protein sequence ID" value="MBB4752622.1"/>
    <property type="molecule type" value="Genomic_DNA"/>
</dbReference>
<evidence type="ECO:0000313" key="2">
    <source>
        <dbReference type="Proteomes" id="UP000590511"/>
    </source>
</evidence>
<comment type="caution">
    <text evidence="1">The sequence shown here is derived from an EMBL/GenBank/DDBJ whole genome shotgun (WGS) entry which is preliminary data.</text>
</comment>
<sequence>MSMAPPTATLTPPAEDVTEDDFRLDMRVVELAIPLGAECNTDDGCGETCDTSACSTSSFDVA</sequence>